<dbReference type="PANTHER" id="PTHR35848:SF6">
    <property type="entry name" value="CUPIN TYPE-2 DOMAIN-CONTAINING PROTEIN"/>
    <property type="match status" value="1"/>
</dbReference>
<dbReference type="RefSeq" id="WP_008709216.1">
    <property type="nucleotide sequence ID" value="NZ_CAJLEK010000048.1"/>
</dbReference>
<evidence type="ECO:0000259" key="2">
    <source>
        <dbReference type="Pfam" id="PF07883"/>
    </source>
</evidence>
<dbReference type="InterPro" id="IPR051610">
    <property type="entry name" value="GPI/OXD"/>
</dbReference>
<dbReference type="InterPro" id="IPR011051">
    <property type="entry name" value="RmlC_Cupin_sf"/>
</dbReference>
<evidence type="ECO:0000313" key="4">
    <source>
        <dbReference type="Proteomes" id="UP001205919"/>
    </source>
</evidence>
<proteinExistence type="predicted"/>
<gene>
    <name evidence="3" type="ORF">NE630_10630</name>
</gene>
<protein>
    <submittedName>
        <fullName evidence="3">Cupin domain-containing protein</fullName>
    </submittedName>
</protein>
<dbReference type="AlphaFoldDB" id="A0AAW5K6U7"/>
<name>A0AAW5K6U7_9BACT</name>
<dbReference type="SUPFAM" id="SSF51182">
    <property type="entry name" value="RmlC-like cupins"/>
    <property type="match status" value="1"/>
</dbReference>
<keyword evidence="4" id="KW-1185">Reference proteome</keyword>
<evidence type="ECO:0000256" key="1">
    <source>
        <dbReference type="ARBA" id="ARBA00022723"/>
    </source>
</evidence>
<sequence length="109" mass="12033">MLIDFEKIAASVIHNFYGGEKETEARMFFDGTNRIAYSTLAPGASVGMHLHDNGSEIVYVLKGRGMALYDGGTEELSPWLCHYCPKGHSHSIVNDGSEELIFLSVVPRQ</sequence>
<dbReference type="GeneID" id="95755009"/>
<organism evidence="3 4">
    <name type="scientific">Cloacibacillus evryensis</name>
    <dbReference type="NCBI Taxonomy" id="508460"/>
    <lineage>
        <taxon>Bacteria</taxon>
        <taxon>Thermotogati</taxon>
        <taxon>Synergistota</taxon>
        <taxon>Synergistia</taxon>
        <taxon>Synergistales</taxon>
        <taxon>Synergistaceae</taxon>
        <taxon>Cloacibacillus</taxon>
    </lineage>
</organism>
<dbReference type="GO" id="GO:0046872">
    <property type="term" value="F:metal ion binding"/>
    <property type="evidence" value="ECO:0007669"/>
    <property type="project" value="UniProtKB-KW"/>
</dbReference>
<dbReference type="Gene3D" id="2.60.120.10">
    <property type="entry name" value="Jelly Rolls"/>
    <property type="match status" value="1"/>
</dbReference>
<dbReference type="InterPro" id="IPR013096">
    <property type="entry name" value="Cupin_2"/>
</dbReference>
<dbReference type="InterPro" id="IPR014710">
    <property type="entry name" value="RmlC-like_jellyroll"/>
</dbReference>
<keyword evidence="1" id="KW-0479">Metal-binding</keyword>
<feature type="domain" description="Cupin type-2" evidence="2">
    <location>
        <begin position="38"/>
        <end position="106"/>
    </location>
</feature>
<accession>A0AAW5K6U7</accession>
<dbReference type="Pfam" id="PF07883">
    <property type="entry name" value="Cupin_2"/>
    <property type="match status" value="1"/>
</dbReference>
<evidence type="ECO:0000313" key="3">
    <source>
        <dbReference type="EMBL" id="MCQ4814885.1"/>
    </source>
</evidence>
<comment type="caution">
    <text evidence="3">The sequence shown here is derived from an EMBL/GenBank/DDBJ whole genome shotgun (WGS) entry which is preliminary data.</text>
</comment>
<dbReference type="EMBL" id="JANFYT010000022">
    <property type="protein sequence ID" value="MCQ4814885.1"/>
    <property type="molecule type" value="Genomic_DNA"/>
</dbReference>
<dbReference type="Proteomes" id="UP001205919">
    <property type="component" value="Unassembled WGS sequence"/>
</dbReference>
<reference evidence="3 4" key="1">
    <citation type="submission" date="2022-06" db="EMBL/GenBank/DDBJ databases">
        <title>Isolation of gut microbiota from human fecal samples.</title>
        <authorList>
            <person name="Pamer E.G."/>
            <person name="Barat B."/>
            <person name="Waligurski E."/>
            <person name="Medina S."/>
            <person name="Paddock L."/>
            <person name="Mostad J."/>
        </authorList>
    </citation>
    <scope>NUCLEOTIDE SEQUENCE [LARGE SCALE GENOMIC DNA]</scope>
    <source>
        <strain evidence="3 4">DFI.9.90</strain>
    </source>
</reference>
<dbReference type="PANTHER" id="PTHR35848">
    <property type="entry name" value="OXALATE-BINDING PROTEIN"/>
    <property type="match status" value="1"/>
</dbReference>